<name>A0ABP0EV90_9RICK</name>
<evidence type="ECO:0000313" key="1">
    <source>
        <dbReference type="EMBL" id="CAK8163126.1"/>
    </source>
</evidence>
<dbReference type="RefSeq" id="WP_338364105.1">
    <property type="nucleotide sequence ID" value="NZ_CAWVOK010000023.1"/>
</dbReference>
<sequence>MMKWCWLLFLLFIYNLKGYTAVEVLYNFEYGFVAKGLVNFLLEDESDHGYISMEIIPEKSLFKINPIIGNTKCTTRWHRTNSNYLPDSHICNIGNINNTKVLYSNGHITDLIIGDINLSNNSKNFSVFGNSYDFLYAMISMAKLVNIAMEIPGWQVLSANGVNFYDCTYTNNTRKNVACSCSKILDQISRNIVREDCGNLLVKFADELMPQEISWKFSWSSGIMHIVK</sequence>
<proteinExistence type="predicted"/>
<comment type="caution">
    <text evidence="1">The sequence shown here is derived from an EMBL/GenBank/DDBJ whole genome shotgun (WGS) entry which is preliminary data.</text>
</comment>
<protein>
    <submittedName>
        <fullName evidence="1">Uncharacterized protein</fullName>
    </submittedName>
</protein>
<reference evidence="1 2" key="1">
    <citation type="submission" date="2024-01" db="EMBL/GenBank/DDBJ databases">
        <authorList>
            <person name="Kunselman E."/>
        </authorList>
    </citation>
    <scope>NUCLEOTIDE SEQUENCE [LARGE SCALE GENOMIC DNA]</scope>
    <source>
        <strain evidence="1">2 abalone samples</strain>
    </source>
</reference>
<keyword evidence="2" id="KW-1185">Reference proteome</keyword>
<gene>
    <name evidence="1" type="ORF">CAXC1_300018</name>
</gene>
<accession>A0ABP0EV90</accession>
<dbReference type="Proteomes" id="UP001314181">
    <property type="component" value="Unassembled WGS sequence"/>
</dbReference>
<evidence type="ECO:0000313" key="2">
    <source>
        <dbReference type="Proteomes" id="UP001314181"/>
    </source>
</evidence>
<organism evidence="1 2">
    <name type="scientific">Candidatus Xenohaliotis californiensis</name>
    <dbReference type="NCBI Taxonomy" id="84677"/>
    <lineage>
        <taxon>Bacteria</taxon>
        <taxon>Pseudomonadati</taxon>
        <taxon>Pseudomonadota</taxon>
        <taxon>Alphaproteobacteria</taxon>
        <taxon>Rickettsiales</taxon>
        <taxon>Anaplasmataceae</taxon>
        <taxon>Candidatus Xenohaliotis</taxon>
    </lineage>
</organism>
<dbReference type="EMBL" id="CAWVOK010000023">
    <property type="protein sequence ID" value="CAK8163126.1"/>
    <property type="molecule type" value="Genomic_DNA"/>
</dbReference>